<gene>
    <name evidence="2" type="ORF">GCM10010280_17920</name>
</gene>
<evidence type="ECO:0000313" key="2">
    <source>
        <dbReference type="EMBL" id="GGQ72106.1"/>
    </source>
</evidence>
<sequence>MPVPLLGMLLFAGLATAGASVVTVVLMLNTPPLALSRLCAVLALFSGSSAAAVYCYGLLSALLGGPFPGLCEDRNLSGAALEGVVQEYWPLRSACVYADGATVERVPLSVSVLVCLAGGLAVVLACAGAVLRGRVVHPVADRRTNS</sequence>
<dbReference type="RefSeq" id="WP_189557183.1">
    <property type="nucleotide sequence ID" value="NZ_BMTE01000009.1"/>
</dbReference>
<organism evidence="2 3">
    <name type="scientific">Streptomyces pilosus</name>
    <dbReference type="NCBI Taxonomy" id="28893"/>
    <lineage>
        <taxon>Bacteria</taxon>
        <taxon>Bacillati</taxon>
        <taxon>Actinomycetota</taxon>
        <taxon>Actinomycetes</taxon>
        <taxon>Kitasatosporales</taxon>
        <taxon>Streptomycetaceae</taxon>
        <taxon>Streptomyces</taxon>
    </lineage>
</organism>
<name>A0A918EVJ8_9ACTN</name>
<feature type="transmembrane region" description="Helical" evidence="1">
    <location>
        <begin position="108"/>
        <end position="131"/>
    </location>
</feature>
<reference evidence="2" key="1">
    <citation type="journal article" date="2014" name="Int. J. Syst. Evol. Microbiol.">
        <title>Complete genome sequence of Corynebacterium casei LMG S-19264T (=DSM 44701T), isolated from a smear-ripened cheese.</title>
        <authorList>
            <consortium name="US DOE Joint Genome Institute (JGI-PGF)"/>
            <person name="Walter F."/>
            <person name="Albersmeier A."/>
            <person name="Kalinowski J."/>
            <person name="Ruckert C."/>
        </authorList>
    </citation>
    <scope>NUCLEOTIDE SEQUENCE</scope>
    <source>
        <strain evidence="2">JCM 4403</strain>
    </source>
</reference>
<keyword evidence="1" id="KW-0812">Transmembrane</keyword>
<dbReference type="AlphaFoldDB" id="A0A918EVJ8"/>
<keyword evidence="1" id="KW-0472">Membrane</keyword>
<keyword evidence="3" id="KW-1185">Reference proteome</keyword>
<dbReference type="Proteomes" id="UP000656732">
    <property type="component" value="Unassembled WGS sequence"/>
</dbReference>
<dbReference type="EMBL" id="BMTU01000003">
    <property type="protein sequence ID" value="GGQ72106.1"/>
    <property type="molecule type" value="Genomic_DNA"/>
</dbReference>
<keyword evidence="1" id="KW-1133">Transmembrane helix</keyword>
<feature type="transmembrane region" description="Helical" evidence="1">
    <location>
        <begin position="6"/>
        <end position="28"/>
    </location>
</feature>
<evidence type="ECO:0000256" key="1">
    <source>
        <dbReference type="SAM" id="Phobius"/>
    </source>
</evidence>
<comment type="caution">
    <text evidence="2">The sequence shown here is derived from an EMBL/GenBank/DDBJ whole genome shotgun (WGS) entry which is preliminary data.</text>
</comment>
<protein>
    <submittedName>
        <fullName evidence="2">Uncharacterized protein</fullName>
    </submittedName>
</protein>
<reference evidence="2" key="2">
    <citation type="submission" date="2020-09" db="EMBL/GenBank/DDBJ databases">
        <authorList>
            <person name="Sun Q."/>
            <person name="Ohkuma M."/>
        </authorList>
    </citation>
    <scope>NUCLEOTIDE SEQUENCE</scope>
    <source>
        <strain evidence="2">JCM 4403</strain>
    </source>
</reference>
<feature type="transmembrane region" description="Helical" evidence="1">
    <location>
        <begin position="40"/>
        <end position="59"/>
    </location>
</feature>
<proteinExistence type="predicted"/>
<accession>A0A918EVJ8</accession>
<evidence type="ECO:0000313" key="3">
    <source>
        <dbReference type="Proteomes" id="UP000656732"/>
    </source>
</evidence>